<accession>A0A8K0GDE9</accession>
<dbReference type="Pfam" id="PF18713">
    <property type="entry name" value="DUF5645"/>
    <property type="match status" value="1"/>
</dbReference>
<dbReference type="PANTHER" id="PTHR20958:SF6">
    <property type="entry name" value="GLYCINE N-ACYLTRANSFERASE-LIKE PROTEIN"/>
    <property type="match status" value="1"/>
</dbReference>
<dbReference type="PANTHER" id="PTHR20958">
    <property type="entry name" value="GLYCINE N-ACYLTRANSFERASE-LIKE PROTEIN"/>
    <property type="match status" value="1"/>
</dbReference>
<gene>
    <name evidence="2" type="ORF">ILUMI_11983</name>
</gene>
<dbReference type="OrthoDB" id="61870at2759"/>
<dbReference type="GO" id="GO:0016747">
    <property type="term" value="F:acyltransferase activity, transferring groups other than amino-acyl groups"/>
    <property type="evidence" value="ECO:0007669"/>
    <property type="project" value="InterPro"/>
</dbReference>
<dbReference type="InterPro" id="IPR000182">
    <property type="entry name" value="GNAT_dom"/>
</dbReference>
<dbReference type="SUPFAM" id="SSF55729">
    <property type="entry name" value="Acyl-CoA N-acyltransferases (Nat)"/>
    <property type="match status" value="1"/>
</dbReference>
<dbReference type="Gene3D" id="3.40.630.30">
    <property type="match status" value="2"/>
</dbReference>
<proteinExistence type="predicted"/>
<dbReference type="InterPro" id="IPR013653">
    <property type="entry name" value="GCN5-like_dom"/>
</dbReference>
<comment type="caution">
    <text evidence="2">The sequence shown here is derived from an EMBL/GenBank/DDBJ whole genome shotgun (WGS) entry which is preliminary data.</text>
</comment>
<evidence type="ECO:0000313" key="2">
    <source>
        <dbReference type="EMBL" id="KAF2894193.1"/>
    </source>
</evidence>
<evidence type="ECO:0000313" key="3">
    <source>
        <dbReference type="Proteomes" id="UP000801492"/>
    </source>
</evidence>
<organism evidence="2 3">
    <name type="scientific">Ignelater luminosus</name>
    <name type="common">Cucubano</name>
    <name type="synonym">Pyrophorus luminosus</name>
    <dbReference type="NCBI Taxonomy" id="2038154"/>
    <lineage>
        <taxon>Eukaryota</taxon>
        <taxon>Metazoa</taxon>
        <taxon>Ecdysozoa</taxon>
        <taxon>Arthropoda</taxon>
        <taxon>Hexapoda</taxon>
        <taxon>Insecta</taxon>
        <taxon>Pterygota</taxon>
        <taxon>Neoptera</taxon>
        <taxon>Endopterygota</taxon>
        <taxon>Coleoptera</taxon>
        <taxon>Polyphaga</taxon>
        <taxon>Elateriformia</taxon>
        <taxon>Elateroidea</taxon>
        <taxon>Elateridae</taxon>
        <taxon>Agrypninae</taxon>
        <taxon>Pyrophorini</taxon>
        <taxon>Ignelater</taxon>
    </lineage>
</organism>
<feature type="domain" description="N-acetyltransferase" evidence="1">
    <location>
        <begin position="158"/>
        <end position="285"/>
    </location>
</feature>
<keyword evidence="3" id="KW-1185">Reference proteome</keyword>
<dbReference type="PROSITE" id="PS51186">
    <property type="entry name" value="GNAT"/>
    <property type="match status" value="1"/>
</dbReference>
<dbReference type="InterPro" id="IPR041506">
    <property type="entry name" value="DUF5645"/>
</dbReference>
<evidence type="ECO:0000259" key="1">
    <source>
        <dbReference type="PROSITE" id="PS51186"/>
    </source>
</evidence>
<sequence length="285" mass="32638">MTEKQDILETIPDEVVIELREKYRNAGPHTAYVYNFLNCALKWKRLCPNKNFFTLLAPNGNCTDGTFIAIQSWSCYDIFLYTLDEDTKVLYEALAHTKSIDWKRLIVLYAVQKDQFPMVLQALNKVEFPIHHSNVYDVWWMSKQKALGLSIDECPSEVYVQKLDKVHAAVINSYWDSRFPNSEEYLSTFIELNGGYGVFTKTTNKLVSWVLKNQIGLGAVETLKDYKRKGYASLVVKHMAKKCAEEGEDPLGTVLQGNITSQAMFKKLGFTIINTVVFTEAEISR</sequence>
<name>A0A8K0GDE9_IGNLU</name>
<dbReference type="AlphaFoldDB" id="A0A8K0GDE9"/>
<dbReference type="EMBL" id="VTPC01007245">
    <property type="protein sequence ID" value="KAF2894193.1"/>
    <property type="molecule type" value="Genomic_DNA"/>
</dbReference>
<dbReference type="Pfam" id="PF08445">
    <property type="entry name" value="FR47"/>
    <property type="match status" value="1"/>
</dbReference>
<reference evidence="2" key="1">
    <citation type="submission" date="2019-08" db="EMBL/GenBank/DDBJ databases">
        <title>The genome of the North American firefly Photinus pyralis.</title>
        <authorList>
            <consortium name="Photinus pyralis genome working group"/>
            <person name="Fallon T.R."/>
            <person name="Sander Lower S.E."/>
            <person name="Weng J.-K."/>
        </authorList>
    </citation>
    <scope>NUCLEOTIDE SEQUENCE</scope>
    <source>
        <strain evidence="2">TRF0915ILg1</strain>
        <tissue evidence="2">Whole body</tissue>
    </source>
</reference>
<protein>
    <recommendedName>
        <fullName evidence="1">N-acetyltransferase domain-containing protein</fullName>
    </recommendedName>
</protein>
<dbReference type="Proteomes" id="UP000801492">
    <property type="component" value="Unassembled WGS sequence"/>
</dbReference>
<dbReference type="InterPro" id="IPR053225">
    <property type="entry name" value="Acyl-CoA_N-acyltransferase"/>
</dbReference>
<dbReference type="InterPro" id="IPR016181">
    <property type="entry name" value="Acyl_CoA_acyltransferase"/>
</dbReference>